<dbReference type="EMBL" id="BART01034638">
    <property type="protein sequence ID" value="GAH06490.1"/>
    <property type="molecule type" value="Genomic_DNA"/>
</dbReference>
<feature type="non-terminal residue" evidence="1">
    <location>
        <position position="1"/>
    </location>
</feature>
<name>X1DDV6_9ZZZZ</name>
<dbReference type="InterPro" id="IPR004155">
    <property type="entry name" value="PBS_lyase_HEAT"/>
</dbReference>
<dbReference type="Gene3D" id="1.25.10.10">
    <property type="entry name" value="Leucine-rich Repeat Variant"/>
    <property type="match status" value="2"/>
</dbReference>
<sequence>EFMEKYLETLKGEDFQSLTHLLEEMGLFDYNLKRLGSKKRWHRVYAAFFLGLIRDKEAVPVLSKGVGDKDSLVSFVSATALAKIGEKRHLKETLLILTRRKDLRPDRAVGVLLEFGSGACAELGLLLGNESVTRQWKYLIIDLLGYWQHLEAGPMLLELLQGSDDRQMKMRCIKALGEMSYLDSASTLASYLDDEDYLARLETVKALG</sequence>
<gene>
    <name evidence="1" type="ORF">S01H4_59134</name>
</gene>
<dbReference type="AlphaFoldDB" id="X1DDV6"/>
<dbReference type="SMART" id="SM00567">
    <property type="entry name" value="EZ_HEAT"/>
    <property type="match status" value="2"/>
</dbReference>
<feature type="non-terminal residue" evidence="1">
    <location>
        <position position="208"/>
    </location>
</feature>
<proteinExistence type="predicted"/>
<evidence type="ECO:0000313" key="1">
    <source>
        <dbReference type="EMBL" id="GAH06490.1"/>
    </source>
</evidence>
<dbReference type="SUPFAM" id="SSF48371">
    <property type="entry name" value="ARM repeat"/>
    <property type="match status" value="1"/>
</dbReference>
<evidence type="ECO:0008006" key="2">
    <source>
        <dbReference type="Google" id="ProtNLM"/>
    </source>
</evidence>
<dbReference type="Pfam" id="PF13646">
    <property type="entry name" value="HEAT_2"/>
    <property type="match status" value="2"/>
</dbReference>
<dbReference type="InterPro" id="IPR011989">
    <property type="entry name" value="ARM-like"/>
</dbReference>
<comment type="caution">
    <text evidence="1">The sequence shown here is derived from an EMBL/GenBank/DDBJ whole genome shotgun (WGS) entry which is preliminary data.</text>
</comment>
<organism evidence="1">
    <name type="scientific">marine sediment metagenome</name>
    <dbReference type="NCBI Taxonomy" id="412755"/>
    <lineage>
        <taxon>unclassified sequences</taxon>
        <taxon>metagenomes</taxon>
        <taxon>ecological metagenomes</taxon>
    </lineage>
</organism>
<dbReference type="InterPro" id="IPR016024">
    <property type="entry name" value="ARM-type_fold"/>
</dbReference>
<accession>X1DDV6</accession>
<reference evidence="1" key="1">
    <citation type="journal article" date="2014" name="Front. Microbiol.">
        <title>High frequency of phylogenetically diverse reductive dehalogenase-homologous genes in deep subseafloor sedimentary metagenomes.</title>
        <authorList>
            <person name="Kawai M."/>
            <person name="Futagami T."/>
            <person name="Toyoda A."/>
            <person name="Takaki Y."/>
            <person name="Nishi S."/>
            <person name="Hori S."/>
            <person name="Arai W."/>
            <person name="Tsubouchi T."/>
            <person name="Morono Y."/>
            <person name="Uchiyama I."/>
            <person name="Ito T."/>
            <person name="Fujiyama A."/>
            <person name="Inagaki F."/>
            <person name="Takami H."/>
        </authorList>
    </citation>
    <scope>NUCLEOTIDE SEQUENCE</scope>
    <source>
        <strain evidence="1">Expedition CK06-06</strain>
    </source>
</reference>
<protein>
    <recommendedName>
        <fullName evidence="2">HEAT repeat domain-containing protein</fullName>
    </recommendedName>
</protein>